<dbReference type="GO" id="GO:0008870">
    <property type="term" value="F:galactoside O-acetyltransferase activity"/>
    <property type="evidence" value="ECO:0007669"/>
    <property type="project" value="TreeGrafter"/>
</dbReference>
<dbReference type="Proteomes" id="UP000031802">
    <property type="component" value="Unassembled WGS sequence"/>
</dbReference>
<dbReference type="InterPro" id="IPR011004">
    <property type="entry name" value="Trimer_LpxA-like_sf"/>
</dbReference>
<dbReference type="RefSeq" id="WP_037501279.1">
    <property type="nucleotide sequence ID" value="NZ_JJMU01000054.1"/>
</dbReference>
<evidence type="ECO:0000313" key="7">
    <source>
        <dbReference type="EMBL" id="KGE13191.1"/>
    </source>
</evidence>
<keyword evidence="3" id="KW-0677">Repeat</keyword>
<evidence type="ECO:0000256" key="3">
    <source>
        <dbReference type="ARBA" id="ARBA00022737"/>
    </source>
</evidence>
<dbReference type="CDD" id="cd03357">
    <property type="entry name" value="LbH_MAT_GAT"/>
    <property type="match status" value="1"/>
</dbReference>
<evidence type="ECO:0000256" key="4">
    <source>
        <dbReference type="ARBA" id="ARBA00023315"/>
    </source>
</evidence>
<comment type="caution">
    <text evidence="7">The sequence shown here is derived from an EMBL/GenBank/DDBJ whole genome shotgun (WGS) entry which is preliminary data.</text>
</comment>
<comment type="similarity">
    <text evidence="1 5">Belongs to the transferase hexapeptide repeat family.</text>
</comment>
<dbReference type="InterPro" id="IPR001451">
    <property type="entry name" value="Hexapep"/>
</dbReference>
<gene>
    <name evidence="7" type="ORF">DI53_3027</name>
</gene>
<dbReference type="OrthoDB" id="9812571at2"/>
<organism evidence="7 8">
    <name type="scientific">Sphingobacterium deserti</name>
    <dbReference type="NCBI Taxonomy" id="1229276"/>
    <lineage>
        <taxon>Bacteria</taxon>
        <taxon>Pseudomonadati</taxon>
        <taxon>Bacteroidota</taxon>
        <taxon>Sphingobacteriia</taxon>
        <taxon>Sphingobacteriales</taxon>
        <taxon>Sphingobacteriaceae</taxon>
        <taxon>Sphingobacterium</taxon>
    </lineage>
</organism>
<dbReference type="eggNOG" id="COG0110">
    <property type="taxonomic scope" value="Bacteria"/>
</dbReference>
<keyword evidence="4 5" id="KW-0012">Acyltransferase</keyword>
<dbReference type="EC" id="2.3.1.-" evidence="5"/>
<keyword evidence="8" id="KW-1185">Reference proteome</keyword>
<proteinExistence type="inferred from homology"/>
<dbReference type="PANTHER" id="PTHR43017">
    <property type="entry name" value="GALACTOSIDE O-ACETYLTRANSFERASE"/>
    <property type="match status" value="1"/>
</dbReference>
<keyword evidence="2 5" id="KW-0808">Transferase</keyword>
<dbReference type="Pfam" id="PF14602">
    <property type="entry name" value="Hexapep_2"/>
    <property type="match status" value="1"/>
</dbReference>
<dbReference type="Pfam" id="PF00132">
    <property type="entry name" value="Hexapep"/>
    <property type="match status" value="1"/>
</dbReference>
<dbReference type="SMART" id="SM01266">
    <property type="entry name" value="Mac"/>
    <property type="match status" value="1"/>
</dbReference>
<reference evidence="8" key="1">
    <citation type="submission" date="2014-04" db="EMBL/GenBank/DDBJ databases">
        <title>Whole-Genome optical mapping and complete genome sequence of Sphingobacterium deserti sp. nov., a new spaces isolated from desert in the west of China.</title>
        <authorList>
            <person name="Teng C."/>
            <person name="Zhou Z."/>
            <person name="Li X."/>
            <person name="Chen M."/>
            <person name="Lin M."/>
            <person name="Wang L."/>
            <person name="Su S."/>
            <person name="Zhang C."/>
            <person name="Zhang W."/>
        </authorList>
    </citation>
    <scope>NUCLEOTIDE SEQUENCE [LARGE SCALE GENOMIC DNA]</scope>
    <source>
        <strain evidence="8">ACCC05744</strain>
    </source>
</reference>
<evidence type="ECO:0000313" key="8">
    <source>
        <dbReference type="Proteomes" id="UP000031802"/>
    </source>
</evidence>
<dbReference type="FunFam" id="2.160.10.10:FF:000008">
    <property type="entry name" value="Maltose O-acetyltransferase"/>
    <property type="match status" value="1"/>
</dbReference>
<protein>
    <recommendedName>
        <fullName evidence="5">Acetyltransferase</fullName>
        <ecNumber evidence="5">2.3.1.-</ecNumber>
    </recommendedName>
</protein>
<evidence type="ECO:0000256" key="1">
    <source>
        <dbReference type="ARBA" id="ARBA00007274"/>
    </source>
</evidence>
<evidence type="ECO:0000256" key="5">
    <source>
        <dbReference type="RuleBase" id="RU367021"/>
    </source>
</evidence>
<dbReference type="InterPro" id="IPR018357">
    <property type="entry name" value="Hexapep_transf_CS"/>
</dbReference>
<evidence type="ECO:0000256" key="2">
    <source>
        <dbReference type="ARBA" id="ARBA00022679"/>
    </source>
</evidence>
<dbReference type="InterPro" id="IPR024688">
    <property type="entry name" value="Mac_dom"/>
</dbReference>
<dbReference type="SUPFAM" id="SSF51161">
    <property type="entry name" value="Trimeric LpxA-like enzymes"/>
    <property type="match status" value="1"/>
</dbReference>
<sequence>MKTSKEKMIAGEIYQAMGRELFDERQYAKEQLHIFNNLEPSKVKGRNQIIKKLFGKTTNLFFIEPPFRCDYGYNIFLGDNFYANFNLTILDCAPVTIGANVMIGPNVSIFTAGHPVHPEPRVAGWEFAKPVTIEDNVWIGGHTVINPGVTIGKNTVIGSGSIVTKDIPENVIAVGNPCRVIRSITDSDKHYYYKNEKFPNLEDEQEI</sequence>
<dbReference type="PANTHER" id="PTHR43017:SF1">
    <property type="entry name" value="ACETYLTRANSFERASE YJL218W-RELATED"/>
    <property type="match status" value="1"/>
</dbReference>
<dbReference type="EMBL" id="JJMU01000054">
    <property type="protein sequence ID" value="KGE13191.1"/>
    <property type="molecule type" value="Genomic_DNA"/>
</dbReference>
<dbReference type="STRING" id="1229276.DI53_3027"/>
<accession>A0A0B8SZU2</accession>
<name>A0A0B8SZU2_9SPHI</name>
<dbReference type="PROSITE" id="PS00101">
    <property type="entry name" value="HEXAPEP_TRANSFERASES"/>
    <property type="match status" value="1"/>
</dbReference>
<evidence type="ECO:0000259" key="6">
    <source>
        <dbReference type="SMART" id="SM01266"/>
    </source>
</evidence>
<feature type="domain" description="Maltose/galactoside acetyltransferase" evidence="6">
    <location>
        <begin position="5"/>
        <end position="59"/>
    </location>
</feature>
<dbReference type="InterPro" id="IPR039369">
    <property type="entry name" value="LacA-like"/>
</dbReference>
<dbReference type="Gene3D" id="2.160.10.10">
    <property type="entry name" value="Hexapeptide repeat proteins"/>
    <property type="match status" value="1"/>
</dbReference>
<reference evidence="7 8" key="2">
    <citation type="journal article" date="2015" name="PLoS ONE">
        <title>Whole-Genome Optical Mapping and Finished Genome Sequence of Sphingobacterium deserti sp. nov., a New Species Isolated from the Western Desert of China.</title>
        <authorList>
            <person name="Teng C."/>
            <person name="Zhou Z."/>
            <person name="Molnar I."/>
            <person name="Li X."/>
            <person name="Tang R."/>
            <person name="Chen M."/>
            <person name="Wang L."/>
            <person name="Su S."/>
            <person name="Zhang W."/>
            <person name="Lin M."/>
        </authorList>
    </citation>
    <scope>NUCLEOTIDE SEQUENCE [LARGE SCALE GENOMIC DNA]</scope>
    <source>
        <strain evidence="8">ACCC05744</strain>
    </source>
</reference>
<dbReference type="Pfam" id="PF12464">
    <property type="entry name" value="Mac"/>
    <property type="match status" value="1"/>
</dbReference>
<dbReference type="PATRIC" id="fig|1229276.3.peg.3130"/>
<dbReference type="AlphaFoldDB" id="A0A0B8SZU2"/>